<dbReference type="Gene3D" id="1.10.3290.10">
    <property type="entry name" value="Fido-like domain"/>
    <property type="match status" value="1"/>
</dbReference>
<name>A0A554JAX0_9BACT</name>
<evidence type="ECO:0000256" key="3">
    <source>
        <dbReference type="SAM" id="MobiDB-lite"/>
    </source>
</evidence>
<dbReference type="PROSITE" id="PS51459">
    <property type="entry name" value="FIDO"/>
    <property type="match status" value="1"/>
</dbReference>
<dbReference type="Proteomes" id="UP000316253">
    <property type="component" value="Unassembled WGS sequence"/>
</dbReference>
<dbReference type="PANTHER" id="PTHR13504">
    <property type="entry name" value="FIDO DOMAIN-CONTAINING PROTEIN DDB_G0283145"/>
    <property type="match status" value="1"/>
</dbReference>
<dbReference type="EMBL" id="VMFD01000039">
    <property type="protein sequence ID" value="TSC65509.1"/>
    <property type="molecule type" value="Genomic_DNA"/>
</dbReference>
<evidence type="ECO:0000313" key="5">
    <source>
        <dbReference type="EMBL" id="TSC65509.1"/>
    </source>
</evidence>
<keyword evidence="2" id="KW-0547">Nucleotide-binding</keyword>
<feature type="domain" description="Fido" evidence="4">
    <location>
        <begin position="181"/>
        <end position="341"/>
    </location>
</feature>
<feature type="active site" evidence="1">
    <location>
        <position position="276"/>
    </location>
</feature>
<reference evidence="5 6" key="1">
    <citation type="submission" date="2017-08" db="EMBL/GenBank/DDBJ databases">
        <title>Mechanisms for carbon and nitrogen cycling indicate functional differentiation within the Candidate Phyla Radiation.</title>
        <authorList>
            <person name="Danczak R.E."/>
            <person name="Johnston M.D."/>
            <person name="Kenah C."/>
            <person name="Slattery M."/>
            <person name="Wrighton K.C."/>
            <person name="Wilkins M.J."/>
        </authorList>
    </citation>
    <scope>NUCLEOTIDE SEQUENCE [LARGE SCALE GENOMIC DNA]</scope>
    <source>
        <strain evidence="5">Gr01-1014_85</strain>
    </source>
</reference>
<feature type="region of interest" description="Disordered" evidence="3">
    <location>
        <begin position="198"/>
        <end position="218"/>
    </location>
</feature>
<evidence type="ECO:0000256" key="2">
    <source>
        <dbReference type="PIRSR" id="PIRSR640198-2"/>
    </source>
</evidence>
<dbReference type="PANTHER" id="PTHR13504:SF38">
    <property type="entry name" value="FIDO DOMAIN-CONTAINING PROTEIN"/>
    <property type="match status" value="1"/>
</dbReference>
<gene>
    <name evidence="5" type="ORF">CEO22_449</name>
</gene>
<dbReference type="GO" id="GO:0005524">
    <property type="term" value="F:ATP binding"/>
    <property type="evidence" value="ECO:0007669"/>
    <property type="project" value="UniProtKB-KW"/>
</dbReference>
<dbReference type="SUPFAM" id="SSF140931">
    <property type="entry name" value="Fic-like"/>
    <property type="match status" value="1"/>
</dbReference>
<feature type="binding site" evidence="2">
    <location>
        <begin position="280"/>
        <end position="287"/>
    </location>
    <ligand>
        <name>ATP</name>
        <dbReference type="ChEBI" id="CHEBI:30616"/>
    </ligand>
</feature>
<proteinExistence type="predicted"/>
<evidence type="ECO:0000256" key="1">
    <source>
        <dbReference type="PIRSR" id="PIRSR640198-1"/>
    </source>
</evidence>
<evidence type="ECO:0000313" key="6">
    <source>
        <dbReference type="Proteomes" id="UP000316253"/>
    </source>
</evidence>
<accession>A0A554JAX0</accession>
<comment type="caution">
    <text evidence="5">The sequence shown here is derived from an EMBL/GenBank/DDBJ whole genome shotgun (WGS) entry which is preliminary data.</text>
</comment>
<dbReference type="InterPro" id="IPR040198">
    <property type="entry name" value="Fido_containing"/>
</dbReference>
<keyword evidence="2" id="KW-0067">ATP-binding</keyword>
<evidence type="ECO:0000259" key="4">
    <source>
        <dbReference type="PROSITE" id="PS51459"/>
    </source>
</evidence>
<protein>
    <recommendedName>
        <fullName evidence="4">Fido domain-containing protein</fullName>
    </recommendedName>
</protein>
<dbReference type="AlphaFoldDB" id="A0A554JAX0"/>
<organism evidence="5 6">
    <name type="scientific">Candidatus Berkelbacteria bacterium Gr01-1014_85</name>
    <dbReference type="NCBI Taxonomy" id="2017150"/>
    <lineage>
        <taxon>Bacteria</taxon>
        <taxon>Candidatus Berkelbacteria</taxon>
    </lineage>
</organism>
<dbReference type="InterPro" id="IPR003812">
    <property type="entry name" value="Fido"/>
</dbReference>
<sequence length="452" mass="53036">MIEKPPAWKKSFSSDLFQKALQSESLQNLIKKADKEYAYWSKFKHYPVTDEFNINEAWAFLKFTRFSNREVTLIKTERGESFSFTTTKTMYQRLSYIDSNTSGFIRSAWAKPTELQKNQLIISSLSEEAIASSQIEGANTSRKIAKEMILTQRKPRTRSEQMIINNYQVMQRLLEWKDLDLSIDILLELQQNITSNTLDDANDSGRLRDSSDDENNPIKVVDSLTGETVYDPPKSELVKIELESLIRYANTEENEENFIHPVIKASILHFWLAYLHPFVDGNGRTARALFYWYLLKRNYWMFQYLSVSRVIRSSKKRYDNAYLYSEIDDNDLTYFLQYKLKVIIQAIEDFASHYKKKMEKEKRIKGFSSLLSKMNERQIEALYYLHTHPQKTIDISSHKARHLIAYQTARTDLIKLAEKGYISQMVNGKKYEYVPNVNVIKNLFSTNESKIS</sequence>
<dbReference type="Pfam" id="PF02661">
    <property type="entry name" value="Fic"/>
    <property type="match status" value="1"/>
</dbReference>
<dbReference type="InterPro" id="IPR036597">
    <property type="entry name" value="Fido-like_dom_sf"/>
</dbReference>